<feature type="transmembrane region" description="Helical" evidence="6">
    <location>
        <begin position="35"/>
        <end position="56"/>
    </location>
</feature>
<protein>
    <recommendedName>
        <fullName evidence="6">Choline transporter-like protein</fullName>
    </recommendedName>
</protein>
<evidence type="ECO:0000256" key="2">
    <source>
        <dbReference type="ARBA" id="ARBA00007168"/>
    </source>
</evidence>
<feature type="transmembrane region" description="Helical" evidence="6">
    <location>
        <begin position="252"/>
        <end position="275"/>
    </location>
</feature>
<feature type="transmembrane region" description="Helical" evidence="6">
    <location>
        <begin position="290"/>
        <end position="311"/>
    </location>
</feature>
<accession>A0A8B8CJA9</accession>
<dbReference type="OrthoDB" id="420519at2759"/>
<dbReference type="PANTHER" id="PTHR12385">
    <property type="entry name" value="CHOLINE TRANSPORTER-LIKE (SLC FAMILY 44)"/>
    <property type="match status" value="1"/>
</dbReference>
<evidence type="ECO:0000313" key="8">
    <source>
        <dbReference type="RefSeq" id="XP_022315922.1"/>
    </source>
</evidence>
<evidence type="ECO:0000313" key="7">
    <source>
        <dbReference type="Proteomes" id="UP000694844"/>
    </source>
</evidence>
<dbReference type="Proteomes" id="UP000694844">
    <property type="component" value="Chromosome 2"/>
</dbReference>
<sequence>MGCCGDRHRVVPYKGTGSSDSEFSGPLQKRACRDVICLCVFVGLLGGVGYGGYLAVTWGDPDRLIYGVDSWGNVCSKRNSRIEGVSRSGEDCTDKRNLFFYDKSIFVNYVPGSHITTDRAAVCVRSCPSSALSSVADLQAFYNQTGSSLCWYDVPLGSFFDGAAQGRDRCPSLAIEPHEPFLFRCIPESFNKPFEILTGAINDVLNKIDPNFTEKCVSDLKKTWKEICYLSATALGVSLSIVILLRFIAGVVIWLMVLLLGLGSVVGTALCWYHYYELKDGPNSEEERNWLIGSISATVVMVIVVLVLLVMRRRIGLVVQLFKEAGHAVSRVPFLLLQPLWTILCFLGVFALLSYIFLAMESAGQPILSNTTGFVSFEKDDKIKGLKWFHIFASVWILQFIFACEKIVISGAVAIWYFQRDSGMPTFPILLSIKRLLRYHLGSAVFGSFIITLLVVVNWILGFIHKRVKNSSGAVGDFLMKCLRCCFWCFENAIRFINSNAYIEIAILGEGFCGSAKRALKIIVSNSLRLAAINSVGDFTLFLGKAGTVAVVAVVGMEMLATRSDVIYPWLPITLSCIIAFIIASCLIGVYELCIDTIFVCFCEDCERNDGVQKPYYMSTGLMKFVSGAEGGKHVEVKHIQMNAQAA</sequence>
<gene>
    <name evidence="8" type="primary">LOC111119753</name>
</gene>
<dbReference type="GeneID" id="111119753"/>
<dbReference type="AlphaFoldDB" id="A0A8B8CJA9"/>
<evidence type="ECO:0000256" key="1">
    <source>
        <dbReference type="ARBA" id="ARBA00004141"/>
    </source>
</evidence>
<keyword evidence="4 6" id="KW-1133">Transmembrane helix</keyword>
<feature type="transmembrane region" description="Helical" evidence="6">
    <location>
        <begin position="227"/>
        <end position="245"/>
    </location>
</feature>
<feature type="transmembrane region" description="Helical" evidence="6">
    <location>
        <begin position="396"/>
        <end position="418"/>
    </location>
</feature>
<comment type="subcellular location">
    <subcellularLocation>
        <location evidence="6">Cell membrane</location>
        <topology evidence="6">Multi-pass membrane protein</topology>
    </subcellularLocation>
    <subcellularLocation>
        <location evidence="1">Membrane</location>
        <topology evidence="1">Multi-pass membrane protein</topology>
    </subcellularLocation>
</comment>
<comment type="similarity">
    <text evidence="2 6">Belongs to the CTL (choline transporter-like) family.</text>
</comment>
<dbReference type="RefSeq" id="XP_022315922.1">
    <property type="nucleotide sequence ID" value="XM_022460214.1"/>
</dbReference>
<evidence type="ECO:0000256" key="5">
    <source>
        <dbReference type="ARBA" id="ARBA00023136"/>
    </source>
</evidence>
<dbReference type="InterPro" id="IPR007603">
    <property type="entry name" value="Choline_transptr-like"/>
</dbReference>
<organism evidence="7 8">
    <name type="scientific">Crassostrea virginica</name>
    <name type="common">Eastern oyster</name>
    <dbReference type="NCBI Taxonomy" id="6565"/>
    <lineage>
        <taxon>Eukaryota</taxon>
        <taxon>Metazoa</taxon>
        <taxon>Spiralia</taxon>
        <taxon>Lophotrochozoa</taxon>
        <taxon>Mollusca</taxon>
        <taxon>Bivalvia</taxon>
        <taxon>Autobranchia</taxon>
        <taxon>Pteriomorphia</taxon>
        <taxon>Ostreida</taxon>
        <taxon>Ostreoidea</taxon>
        <taxon>Ostreidae</taxon>
        <taxon>Crassostrea</taxon>
    </lineage>
</organism>
<evidence type="ECO:0000256" key="4">
    <source>
        <dbReference type="ARBA" id="ARBA00022989"/>
    </source>
</evidence>
<feature type="transmembrane region" description="Helical" evidence="6">
    <location>
        <begin position="567"/>
        <end position="591"/>
    </location>
</feature>
<reference evidence="8" key="1">
    <citation type="submission" date="2025-08" db="UniProtKB">
        <authorList>
            <consortium name="RefSeq"/>
        </authorList>
    </citation>
    <scope>IDENTIFICATION</scope>
    <source>
        <tissue evidence="8">Whole sample</tissue>
    </source>
</reference>
<keyword evidence="7" id="KW-1185">Reference proteome</keyword>
<dbReference type="GO" id="GO:0022857">
    <property type="term" value="F:transmembrane transporter activity"/>
    <property type="evidence" value="ECO:0007669"/>
    <property type="project" value="UniProtKB-UniRule"/>
</dbReference>
<evidence type="ECO:0000256" key="3">
    <source>
        <dbReference type="ARBA" id="ARBA00022692"/>
    </source>
</evidence>
<dbReference type="Pfam" id="PF04515">
    <property type="entry name" value="Choline_transpo"/>
    <property type="match status" value="1"/>
</dbReference>
<evidence type="ECO:0000256" key="6">
    <source>
        <dbReference type="RuleBase" id="RU368066"/>
    </source>
</evidence>
<proteinExistence type="inferred from homology"/>
<name>A0A8B8CJA9_CRAVI</name>
<comment type="function">
    <text evidence="6">Choline transporter.</text>
</comment>
<feature type="transmembrane region" description="Helical" evidence="6">
    <location>
        <begin position="332"/>
        <end position="358"/>
    </location>
</feature>
<dbReference type="PANTHER" id="PTHR12385:SF96">
    <property type="entry name" value="CHOLINE TRANSPORTER-LIKE PROTEIN"/>
    <property type="match status" value="1"/>
</dbReference>
<feature type="transmembrane region" description="Helical" evidence="6">
    <location>
        <begin position="439"/>
        <end position="461"/>
    </location>
</feature>
<keyword evidence="3 6" id="KW-0812">Transmembrane</keyword>
<keyword evidence="5 6" id="KW-0472">Membrane</keyword>
<dbReference type="GO" id="GO:0005886">
    <property type="term" value="C:plasma membrane"/>
    <property type="evidence" value="ECO:0007669"/>
    <property type="project" value="UniProtKB-SubCell"/>
</dbReference>
<dbReference type="KEGG" id="cvn:111119753"/>